<dbReference type="CDD" id="cd07344">
    <property type="entry name" value="M48_yhfN_like"/>
    <property type="match status" value="1"/>
</dbReference>
<dbReference type="Gene3D" id="3.30.2010.10">
    <property type="entry name" value="Metalloproteases ('zincins'), catalytic domain"/>
    <property type="match status" value="1"/>
</dbReference>
<keyword evidence="3" id="KW-1185">Reference proteome</keyword>
<feature type="domain" description="YgjP-like metallopeptidase" evidence="1">
    <location>
        <begin position="66"/>
        <end position="163"/>
    </location>
</feature>
<dbReference type="AlphaFoldDB" id="A0A365YNG6"/>
<gene>
    <name evidence="2" type="ORF">C1H84_02995</name>
</gene>
<evidence type="ECO:0000259" key="1">
    <source>
        <dbReference type="Pfam" id="PF01863"/>
    </source>
</evidence>
<dbReference type="Pfam" id="PF01863">
    <property type="entry name" value="YgjP-like"/>
    <property type="match status" value="1"/>
</dbReference>
<evidence type="ECO:0000313" key="2">
    <source>
        <dbReference type="EMBL" id="RBM04261.1"/>
    </source>
</evidence>
<keyword evidence="2" id="KW-0378">Hydrolase</keyword>
<organism evidence="2 3">
    <name type="scientific">Glutamicibacter soli</name>
    <dbReference type="NCBI Taxonomy" id="453836"/>
    <lineage>
        <taxon>Bacteria</taxon>
        <taxon>Bacillati</taxon>
        <taxon>Actinomycetota</taxon>
        <taxon>Actinomycetes</taxon>
        <taxon>Micrococcales</taxon>
        <taxon>Micrococcaceae</taxon>
        <taxon>Glutamicibacter</taxon>
    </lineage>
</organism>
<dbReference type="RefSeq" id="WP_113606486.1">
    <property type="nucleotide sequence ID" value="NZ_JBNBOD010000001.1"/>
</dbReference>
<dbReference type="Proteomes" id="UP000252167">
    <property type="component" value="Unassembled WGS sequence"/>
</dbReference>
<evidence type="ECO:0000313" key="3">
    <source>
        <dbReference type="Proteomes" id="UP000252167"/>
    </source>
</evidence>
<dbReference type="InterPro" id="IPR053136">
    <property type="entry name" value="UTP_pyrophosphatase-like"/>
</dbReference>
<dbReference type="PANTHER" id="PTHR30399:SF1">
    <property type="entry name" value="UTP PYROPHOSPHATASE"/>
    <property type="match status" value="1"/>
</dbReference>
<protein>
    <submittedName>
        <fullName evidence="2">Metal-dependent hydrolase</fullName>
    </submittedName>
</protein>
<comment type="caution">
    <text evidence="2">The sequence shown here is derived from an EMBL/GenBank/DDBJ whole genome shotgun (WGS) entry which is preliminary data.</text>
</comment>
<dbReference type="EMBL" id="POAF01000001">
    <property type="protein sequence ID" value="RBM04261.1"/>
    <property type="molecule type" value="Genomic_DNA"/>
</dbReference>
<name>A0A365YNG6_9MICC</name>
<dbReference type="PANTHER" id="PTHR30399">
    <property type="entry name" value="UNCHARACTERIZED PROTEIN YGJP"/>
    <property type="match status" value="1"/>
</dbReference>
<reference evidence="2 3" key="1">
    <citation type="submission" date="2018-01" db="EMBL/GenBank/DDBJ databases">
        <title>Glutamicibacter soli strain NHPC-3 Whole genome sequence and assembly.</title>
        <authorList>
            <person name="Choudhury P."/>
            <person name="Gupta D."/>
            <person name="Sengupta K."/>
            <person name="Jawed A."/>
            <person name="Sultana N."/>
            <person name="Saha P."/>
        </authorList>
    </citation>
    <scope>NUCLEOTIDE SEQUENCE [LARGE SCALE GENOMIC DNA]</scope>
    <source>
        <strain evidence="2 3">NHPC-3</strain>
    </source>
</reference>
<sequence length="203" mass="22972">MPALPKTVDFLAPDEIPVRIVRSAKRRKTISSQWREDRLVVQVPAALDERSEQMLVDEMVKKYRRNRVQRAEATSDASLEARAEQLDRRYFGGLAQPVSVRWVNNQNKRWGSASVYQKTIRLSSKLLHTPQWVQDYVLVHELAHLMAPKDGHGAKFQALLDRFERRAEADQFLAGFSAGFRAHAAENGQGAAEAGGFDGDEDE</sequence>
<proteinExistence type="predicted"/>
<accession>A0A365YNG6</accession>
<dbReference type="GO" id="GO:0016787">
    <property type="term" value="F:hydrolase activity"/>
    <property type="evidence" value="ECO:0007669"/>
    <property type="project" value="UniProtKB-KW"/>
</dbReference>
<dbReference type="InterPro" id="IPR002725">
    <property type="entry name" value="YgjP-like_metallopeptidase"/>
</dbReference>